<protein>
    <submittedName>
        <fullName evidence="8">ATP-dependent helicase HrpA</fullName>
    </submittedName>
</protein>
<dbReference type="NCBIfam" id="TIGR01967">
    <property type="entry name" value="DEAH_box_HrpA"/>
    <property type="match status" value="1"/>
</dbReference>
<keyword evidence="9" id="KW-1185">Reference proteome</keyword>
<dbReference type="InterPro" id="IPR024590">
    <property type="entry name" value="HrpA_C"/>
</dbReference>
<dbReference type="Pfam" id="PF07717">
    <property type="entry name" value="OB_NTP_bind"/>
    <property type="match status" value="1"/>
</dbReference>
<evidence type="ECO:0000259" key="6">
    <source>
        <dbReference type="PROSITE" id="PS51192"/>
    </source>
</evidence>
<keyword evidence="3 8" id="KW-0347">Helicase</keyword>
<feature type="compositionally biased region" description="Polar residues" evidence="5">
    <location>
        <begin position="1026"/>
        <end position="1040"/>
    </location>
</feature>
<name>A0ABY0VC50_9ACTO</name>
<dbReference type="SMART" id="SM00847">
    <property type="entry name" value="HA2"/>
    <property type="match status" value="1"/>
</dbReference>
<dbReference type="PANTHER" id="PTHR18934:SF99">
    <property type="entry name" value="ATP-DEPENDENT RNA HELICASE DHX37-RELATED"/>
    <property type="match status" value="1"/>
</dbReference>
<keyword evidence="2" id="KW-0378">Hydrolase</keyword>
<gene>
    <name evidence="8" type="ORF">SAMN04489714_2016</name>
</gene>
<dbReference type="CDD" id="cd18791">
    <property type="entry name" value="SF2_C_RHA"/>
    <property type="match status" value="1"/>
</dbReference>
<keyword evidence="4" id="KW-0067">ATP-binding</keyword>
<keyword evidence="1" id="KW-0547">Nucleotide-binding</keyword>
<dbReference type="GO" id="GO:0004386">
    <property type="term" value="F:helicase activity"/>
    <property type="evidence" value="ECO:0007669"/>
    <property type="project" value="UniProtKB-KW"/>
</dbReference>
<dbReference type="Pfam" id="PF11898">
    <property type="entry name" value="DUF3418"/>
    <property type="match status" value="2"/>
</dbReference>
<dbReference type="SMART" id="SM00487">
    <property type="entry name" value="DEXDc"/>
    <property type="match status" value="1"/>
</dbReference>
<evidence type="ECO:0000256" key="3">
    <source>
        <dbReference type="ARBA" id="ARBA00022806"/>
    </source>
</evidence>
<feature type="domain" description="Helicase ATP-binding" evidence="6">
    <location>
        <begin position="44"/>
        <end position="211"/>
    </location>
</feature>
<dbReference type="Proteomes" id="UP000198976">
    <property type="component" value="Chromosome I"/>
</dbReference>
<dbReference type="InterPro" id="IPR003593">
    <property type="entry name" value="AAA+_ATPase"/>
</dbReference>
<dbReference type="InterPro" id="IPR014001">
    <property type="entry name" value="Helicase_ATP-bd"/>
</dbReference>
<evidence type="ECO:0000256" key="4">
    <source>
        <dbReference type="ARBA" id="ARBA00022840"/>
    </source>
</evidence>
<evidence type="ECO:0000313" key="8">
    <source>
        <dbReference type="EMBL" id="SDU07632.1"/>
    </source>
</evidence>
<proteinExistence type="predicted"/>
<evidence type="ECO:0000313" key="9">
    <source>
        <dbReference type="Proteomes" id="UP000198976"/>
    </source>
</evidence>
<dbReference type="SMART" id="SM00490">
    <property type="entry name" value="HELICc"/>
    <property type="match status" value="1"/>
</dbReference>
<reference evidence="8 9" key="1">
    <citation type="submission" date="2016-10" db="EMBL/GenBank/DDBJ databases">
        <authorList>
            <person name="Varghese N."/>
            <person name="Submissions S."/>
        </authorList>
    </citation>
    <scope>NUCLEOTIDE SEQUENCE [LARGE SCALE GENOMIC DNA]</scope>
    <source>
        <strain evidence="8 9">DSM 9169</strain>
    </source>
</reference>
<dbReference type="PANTHER" id="PTHR18934">
    <property type="entry name" value="ATP-DEPENDENT RNA HELICASE"/>
    <property type="match status" value="1"/>
</dbReference>
<evidence type="ECO:0000256" key="1">
    <source>
        <dbReference type="ARBA" id="ARBA00022741"/>
    </source>
</evidence>
<dbReference type="InterPro" id="IPR007502">
    <property type="entry name" value="Helicase-assoc_dom"/>
</dbReference>
<dbReference type="InterPro" id="IPR010222">
    <property type="entry name" value="RNA_helicase_HrpA"/>
</dbReference>
<dbReference type="EMBL" id="LT629792">
    <property type="protein sequence ID" value="SDU07632.1"/>
    <property type="molecule type" value="Genomic_DNA"/>
</dbReference>
<evidence type="ECO:0000256" key="5">
    <source>
        <dbReference type="SAM" id="MobiDB-lite"/>
    </source>
</evidence>
<dbReference type="Pfam" id="PF00270">
    <property type="entry name" value="DEAD"/>
    <property type="match status" value="1"/>
</dbReference>
<dbReference type="InterPro" id="IPR001650">
    <property type="entry name" value="Helicase_C-like"/>
</dbReference>
<feature type="domain" description="Helicase C-terminal" evidence="7">
    <location>
        <begin position="241"/>
        <end position="410"/>
    </location>
</feature>
<dbReference type="RefSeq" id="WP_092648944.1">
    <property type="nucleotide sequence ID" value="NZ_LT629792.1"/>
</dbReference>
<dbReference type="SUPFAM" id="SSF52540">
    <property type="entry name" value="P-loop containing nucleoside triphosphate hydrolases"/>
    <property type="match status" value="1"/>
</dbReference>
<dbReference type="SMART" id="SM00382">
    <property type="entry name" value="AAA"/>
    <property type="match status" value="1"/>
</dbReference>
<dbReference type="PROSITE" id="PS51194">
    <property type="entry name" value="HELICASE_CTER"/>
    <property type="match status" value="1"/>
</dbReference>
<dbReference type="Pfam" id="PF00271">
    <property type="entry name" value="Helicase_C"/>
    <property type="match status" value="1"/>
</dbReference>
<organism evidence="8 9">
    <name type="scientific">Schaalia radingae</name>
    <dbReference type="NCBI Taxonomy" id="131110"/>
    <lineage>
        <taxon>Bacteria</taxon>
        <taxon>Bacillati</taxon>
        <taxon>Actinomycetota</taxon>
        <taxon>Actinomycetes</taxon>
        <taxon>Actinomycetales</taxon>
        <taxon>Actinomycetaceae</taxon>
        <taxon>Schaalia</taxon>
    </lineage>
</organism>
<evidence type="ECO:0000256" key="2">
    <source>
        <dbReference type="ARBA" id="ARBA00022801"/>
    </source>
</evidence>
<dbReference type="Gene3D" id="3.40.50.300">
    <property type="entry name" value="P-loop containing nucleotide triphosphate hydrolases"/>
    <property type="match status" value="2"/>
</dbReference>
<accession>A0ABY0VC50</accession>
<feature type="region of interest" description="Disordered" evidence="5">
    <location>
        <begin position="1024"/>
        <end position="1063"/>
    </location>
</feature>
<evidence type="ECO:0000259" key="7">
    <source>
        <dbReference type="PROSITE" id="PS51194"/>
    </source>
</evidence>
<dbReference type="Pfam" id="PF21010">
    <property type="entry name" value="HA2_C"/>
    <property type="match status" value="1"/>
</dbReference>
<dbReference type="PROSITE" id="PS51192">
    <property type="entry name" value="HELICASE_ATP_BIND_1"/>
    <property type="match status" value="1"/>
</dbReference>
<sequence>MPRRPRKHSAFKPFTPEQLAQRVAAIPVITYPDLPVSDRRDEIAAAIRDHQVVVVAGETGSGKTTQLPKICLQLGRGVTGMIGHTQPRRLAAHTVAERIAHELGQKVGREAGQVVGYQVRFTDEVGPTTLVKLMTDGILLAEIQSDPLLRRYDTLIIDEAHERSLNIDFILGYLARLLPARPDLKVIITSATIDSQRFARHFGTPEDPAPVIEVTGRTYPVDIRYEPLFDDEGDHIDQDEGICRAVDELRTEGPGDILVFLPGERDIRDTQQALADHLGSTSDIDILPLYARLTSAEQHRIFERHSRRRIVLATNVAETSLTVPGIRYVIDPGLARISRYSNRTKVQRLPIEPISQASANQRAGRCGRVANGVAIRLYSEDDFDARPEYTEPEILRTSLASVILQMVSLGLGDVQRFPFIDPPAQRAVRDGLQLLVEIGALTADHGLTAIGRSLAHLPIDPRLGRMLIEGDRNGCGSDVLVIVAALSIQDVRERPLDFQQAADQAHARFVDPHSDFITYLNIWRYLNVQSRDLSGSAFRRMCRAEFLHYLRFREWRDVVGQLRDMARPLGLDTHRIGIPSPKEVAFAANSGGIANAAARAAVAYTRSTSSPDADEIHRSLLVGLLSNLGNWDPAKKEYAGTRGTRFTIWPGSGLTRSHPEWVMTAELVETSRLFARTVARIKPEWIEPLAGPLLTRVYSEPYWSSGKGAAMIHQKTMLYGLTLEADRTVLLGRLDITMDEGGPRRSRVARPGTLAGIAQGLRGHEGPSVFADALSDALGETTVEEDSPVSVEEIEPLTARQLAREMFIRHALVRGEWREHHRFMAQNRDLLEQAHEVEQRSRTSGLVAGEDSLVNFFDDLLPEGIISARHFDRWWAKKRRSKPDLLTYPPQLLLPRGSGTDADAFPDTWNEGDLEFPLSYEFHPGSARDGVTATIRVEELPRVTGRGMDWLVPGLLDELVIETIRALPKAKRRLLAPAPEVGVDVAQWIRSRIGGDDEVVSVEVDEPEDPRSLNAAMDRLAKWGATSGSVRRNKTASAPSQPEPEHAPVVKRSAGIDPDPARRPPFEEVFADAVRQIRGVDLGAKDLAHARENVPSHVVMTLRVVDQDGRELGSGPSLTYLQRTLARTADDAVRTAVRGAVAEAFARAAAPSPALTPEPVTEFPDDVPWSVEPDATQVALRGFPALVSDKDEVRLQIVANPDEANRLHRVGVARLLVREVQLATARVTTRWSGRQAMMLAASPYESTQALVSDAQWASALSLVDQLSGDDGSAAIRSRTRFDSLVAQARDRHEDRVYEILQHVIRTLEASSEVADSVRTHQHASLNEVRQEVRDTTEALVFPGFISATPFEVLPHLARYVRAGAVRLDRAARGRPMLDQDAQNADVIGDVEDAIEQAQRALDEHPFNAKRARTISEARWLLEELRVSLFAQQLGTPRKVSAKRIYSLLRH</sequence>
<dbReference type="Gene3D" id="1.20.120.1080">
    <property type="match status" value="1"/>
</dbReference>
<dbReference type="InterPro" id="IPR027417">
    <property type="entry name" value="P-loop_NTPase"/>
</dbReference>
<dbReference type="InterPro" id="IPR011545">
    <property type="entry name" value="DEAD/DEAH_box_helicase_dom"/>
</dbReference>
<dbReference type="InterPro" id="IPR011709">
    <property type="entry name" value="DEAD-box_helicase_OB_fold"/>
</dbReference>